<feature type="domain" description="Carboxylesterase type B" evidence="5">
    <location>
        <begin position="180"/>
        <end position="733"/>
    </location>
</feature>
<dbReference type="Gene3D" id="3.40.50.1820">
    <property type="entry name" value="alpha/beta hydrolase"/>
    <property type="match status" value="1"/>
</dbReference>
<protein>
    <recommendedName>
        <fullName evidence="5">Carboxylesterase type B domain-containing protein</fullName>
    </recommendedName>
</protein>
<feature type="compositionally biased region" description="Pro residues" evidence="3">
    <location>
        <begin position="777"/>
        <end position="786"/>
    </location>
</feature>
<dbReference type="InterPro" id="IPR019819">
    <property type="entry name" value="Carboxylesterase_B_CS"/>
</dbReference>
<sequence>MDSLLRRYSDARSLTCLQLDPGTRGACRPHPSCPTVRLADCSRRQAANLTKAKNSRIVPRGKNVLASAGDNCSSPLAEVATVCERVKDDRKWRLTKIRSSIIAFPQGNEKRVQGPAPTRHPSSSHHSFRLLGADASTMLSAIMSCLGCGTLRLAVVLTLLTLLQLLPWSAAIVYRKQMSDRIITTRYGKVRGILVEFPSRHLRPVEAYFGLRYADLDQGNMRFMPPKNPKEQWMGVRSAVHPQPVCPQLTPQHEREYAQMAPDGRAMHLRNITPFLTNQGEDCLTLNLYVPIQAWNDTTPMPVMVFIHGESYESGTGNAYDGSVLASFGDVIVVTLNYRLGVLGFLTTLDQSAMANLGLLDITQALLWLQENIASFYGDPKRVTLFGHGHGAALVNLLLLSPFVSEGRGPFFQQAIIQSGSALSTWAVSYDPLWCTNKLALKVNCSSFIDDTSKLIGCLRQRSFPELLNAAPQAPKYYSCFAPAVDEWTVLPKQVEQLIKEKQSKFASVPVMFGITKNEAYSYLKQQEIHKGVSDFRKTQIVRTYVQNVYRYHRQKIYEILDHAYTDWTQTADPMSNRNNVLELLSDGQYVAPLIQTANYHAETADTYLYAFSYSTQSESTTQDNEDVQGIHGDELPYVFGSPLVDGLSPFPSNYNSVEKMMSEAVMTYWTNFAKSGNPNEPRNQTSLHGAKVLNRFVDMRWPPYEKSTKQYMLISRRPAIRHHYRGTKLATWLELIPKINQPDGSDPSSHLLSDSHNQSTFDDSHRLIPPFSQVFPSPPPMPPISPTMSYPNDDPSTLSYLPPTINPDGGRWSLASSDKIPGDDTTANDKDSDVTDENKAATTISASEHQQPDHVSGSVPLSITVAVGCTLLFLNLLIFAAVCYQRERIWKLRQRREQYDPDDVRLSRKVERETKLSSMAGPETDSLMSAATGVVATGVNSYGDGGFKEAHEDSPGRVLGGEGGADHSAGTLGRRSPPNAGKKGPSNTSLQRGSADTSNYNYVAVPTHSTSPAHRTHLPGPGIMGMANSIPSYPIYHSHPPPPLPSLQMNTFANNSATALHGGKGTRIGSTVTPRGMGSEAADTGLYKVINKAALPPQPRDSSSVTGVSSANNAITIV</sequence>
<feature type="compositionally biased region" description="Basic and acidic residues" evidence="3">
    <location>
        <begin position="947"/>
        <end position="956"/>
    </location>
</feature>
<keyword evidence="2" id="KW-0732">Signal</keyword>
<keyword evidence="7" id="KW-1185">Reference proteome</keyword>
<evidence type="ECO:0000313" key="6">
    <source>
        <dbReference type="EMBL" id="PVD19096.1"/>
    </source>
</evidence>
<accession>A0A2T7ND48</accession>
<feature type="transmembrane region" description="Helical" evidence="4">
    <location>
        <begin position="862"/>
        <end position="885"/>
    </location>
</feature>
<dbReference type="EMBL" id="PZQS01000014">
    <property type="protein sequence ID" value="PVD19096.1"/>
    <property type="molecule type" value="Genomic_DNA"/>
</dbReference>
<dbReference type="InterPro" id="IPR051093">
    <property type="entry name" value="Neuroligin/BSAL"/>
</dbReference>
<feature type="region of interest" description="Disordered" evidence="3">
    <location>
        <begin position="1059"/>
        <end position="1078"/>
    </location>
</feature>
<dbReference type="AlphaFoldDB" id="A0A2T7ND48"/>
<dbReference type="Pfam" id="PF00135">
    <property type="entry name" value="COesterase"/>
    <property type="match status" value="1"/>
</dbReference>
<dbReference type="OrthoDB" id="3200163at2759"/>
<comment type="similarity">
    <text evidence="1">Belongs to the type-B carboxylesterase/lipase family.</text>
</comment>
<keyword evidence="4" id="KW-0812">Transmembrane</keyword>
<feature type="compositionally biased region" description="Polar residues" evidence="3">
    <location>
        <begin position="986"/>
        <end position="996"/>
    </location>
</feature>
<feature type="region of interest" description="Disordered" evidence="3">
    <location>
        <begin position="745"/>
        <end position="856"/>
    </location>
</feature>
<keyword evidence="4" id="KW-1133">Transmembrane helix</keyword>
<dbReference type="PROSITE" id="PS00941">
    <property type="entry name" value="CARBOXYLESTERASE_B_2"/>
    <property type="match status" value="1"/>
</dbReference>
<gene>
    <name evidence="6" type="ORF">C0Q70_21655</name>
</gene>
<dbReference type="STRING" id="400727.A0A2T7ND48"/>
<comment type="caution">
    <text evidence="6">The sequence shown here is derived from an EMBL/GenBank/DDBJ whole genome shotgun (WGS) entry which is preliminary data.</text>
</comment>
<feature type="region of interest" description="Disordered" evidence="3">
    <location>
        <begin position="947"/>
        <end position="996"/>
    </location>
</feature>
<dbReference type="InterPro" id="IPR002018">
    <property type="entry name" value="CarbesteraseB"/>
</dbReference>
<dbReference type="InterPro" id="IPR029058">
    <property type="entry name" value="AB_hydrolase_fold"/>
</dbReference>
<evidence type="ECO:0000256" key="1">
    <source>
        <dbReference type="ARBA" id="ARBA00005964"/>
    </source>
</evidence>
<proteinExistence type="inferred from homology"/>
<evidence type="ECO:0000259" key="5">
    <source>
        <dbReference type="Pfam" id="PF00135"/>
    </source>
</evidence>
<evidence type="ECO:0000256" key="2">
    <source>
        <dbReference type="ARBA" id="ARBA00022729"/>
    </source>
</evidence>
<feature type="compositionally biased region" description="Polar residues" evidence="3">
    <location>
        <begin position="841"/>
        <end position="850"/>
    </location>
</feature>
<organism evidence="6 7">
    <name type="scientific">Pomacea canaliculata</name>
    <name type="common">Golden apple snail</name>
    <dbReference type="NCBI Taxonomy" id="400727"/>
    <lineage>
        <taxon>Eukaryota</taxon>
        <taxon>Metazoa</taxon>
        <taxon>Spiralia</taxon>
        <taxon>Lophotrochozoa</taxon>
        <taxon>Mollusca</taxon>
        <taxon>Gastropoda</taxon>
        <taxon>Caenogastropoda</taxon>
        <taxon>Architaenioglossa</taxon>
        <taxon>Ampullarioidea</taxon>
        <taxon>Ampullariidae</taxon>
        <taxon>Pomacea</taxon>
    </lineage>
</organism>
<dbReference type="PANTHER" id="PTHR43903">
    <property type="entry name" value="NEUROLIGIN"/>
    <property type="match status" value="1"/>
</dbReference>
<feature type="compositionally biased region" description="Low complexity" evidence="3">
    <location>
        <begin position="745"/>
        <end position="757"/>
    </location>
</feature>
<reference evidence="6 7" key="1">
    <citation type="submission" date="2018-04" db="EMBL/GenBank/DDBJ databases">
        <title>The genome of golden apple snail Pomacea canaliculata provides insight into stress tolerance and invasive adaptation.</title>
        <authorList>
            <person name="Liu C."/>
            <person name="Liu B."/>
            <person name="Ren Y."/>
            <person name="Zhang Y."/>
            <person name="Wang H."/>
            <person name="Li S."/>
            <person name="Jiang F."/>
            <person name="Yin L."/>
            <person name="Zhang G."/>
            <person name="Qian W."/>
            <person name="Fan W."/>
        </authorList>
    </citation>
    <scope>NUCLEOTIDE SEQUENCE [LARGE SCALE GENOMIC DNA]</scope>
    <source>
        <strain evidence="6">SZHN2017</strain>
        <tissue evidence="6">Muscle</tissue>
    </source>
</reference>
<name>A0A2T7ND48_POMCA</name>
<evidence type="ECO:0000256" key="3">
    <source>
        <dbReference type="SAM" id="MobiDB-lite"/>
    </source>
</evidence>
<dbReference type="SUPFAM" id="SSF53474">
    <property type="entry name" value="alpha/beta-Hydrolases"/>
    <property type="match status" value="1"/>
</dbReference>
<evidence type="ECO:0000313" key="7">
    <source>
        <dbReference type="Proteomes" id="UP000245119"/>
    </source>
</evidence>
<keyword evidence="4" id="KW-0472">Membrane</keyword>
<evidence type="ECO:0000256" key="4">
    <source>
        <dbReference type="SAM" id="Phobius"/>
    </source>
</evidence>
<feature type="compositionally biased region" description="Basic and acidic residues" evidence="3">
    <location>
        <begin position="828"/>
        <end position="840"/>
    </location>
</feature>
<dbReference type="Proteomes" id="UP000245119">
    <property type="component" value="Linkage Group LG14"/>
</dbReference>